<dbReference type="RefSeq" id="WP_075937043.1">
    <property type="nucleotide sequence ID" value="NZ_BDJH01000002.1"/>
</dbReference>
<keyword evidence="2" id="KW-1185">Reference proteome</keyword>
<reference evidence="1 2" key="1">
    <citation type="submission" date="2018-11" db="EMBL/GenBank/DDBJ databases">
        <title>Genome sequences of Natronomonas sp. CBA1133.</title>
        <authorList>
            <person name="Roh S.W."/>
            <person name="Cha I.-T."/>
        </authorList>
    </citation>
    <scope>NUCLEOTIDE SEQUENCE [LARGE SCALE GENOMIC DNA]</scope>
    <source>
        <strain evidence="1 2">CBA1133</strain>
    </source>
</reference>
<gene>
    <name evidence="1" type="ORF">Nmn1133_10035</name>
</gene>
<dbReference type="EMBL" id="RJJC01000001">
    <property type="protein sequence ID" value="RNJ26989.1"/>
    <property type="molecule type" value="Genomic_DNA"/>
</dbReference>
<organism evidence="1 2">
    <name type="scientific">Halosegnis longus</name>
    <dbReference type="NCBI Taxonomy" id="2216012"/>
    <lineage>
        <taxon>Archaea</taxon>
        <taxon>Methanobacteriati</taxon>
        <taxon>Methanobacteriota</taxon>
        <taxon>Stenosarchaea group</taxon>
        <taxon>Halobacteria</taxon>
        <taxon>Halobacteriales</taxon>
        <taxon>Natronomonadaceae</taxon>
        <taxon>Halosegnis</taxon>
    </lineage>
</organism>
<dbReference type="InterPro" id="IPR055707">
    <property type="entry name" value="DUF7283"/>
</dbReference>
<evidence type="ECO:0000313" key="1">
    <source>
        <dbReference type="EMBL" id="RNJ26989.1"/>
    </source>
</evidence>
<dbReference type="Proteomes" id="UP000270581">
    <property type="component" value="Unassembled WGS sequence"/>
</dbReference>
<accession>A0AAJ4R9W4</accession>
<name>A0AAJ4R9W4_9EURY</name>
<evidence type="ECO:0000313" key="2">
    <source>
        <dbReference type="Proteomes" id="UP000270581"/>
    </source>
</evidence>
<proteinExistence type="predicted"/>
<protein>
    <submittedName>
        <fullName evidence="1">Uncharacterized protein</fullName>
    </submittedName>
</protein>
<comment type="caution">
    <text evidence="1">The sequence shown here is derived from an EMBL/GenBank/DDBJ whole genome shotgun (WGS) entry which is preliminary data.</text>
</comment>
<dbReference type="AlphaFoldDB" id="A0AAJ4R9W4"/>
<sequence>MFDTAEGWYSWVGVSFAAAGLLAVALALPTAPPPDARAAATVVDGVADSDYAGRTTVDIDAARLRLTTRGLSLAADRGRSHARFDAGPIVPVHGGPLRAVLDGADPRRAFDGPGRFAAAVEQARARTPAWRPAPESLSARQLTWGETRVTLVG</sequence>
<dbReference type="Pfam" id="PF23954">
    <property type="entry name" value="DUF7283"/>
    <property type="match status" value="1"/>
</dbReference>